<name>B6K526_SCHJY</name>
<keyword evidence="5 7" id="KW-0539">Nucleus</keyword>
<evidence type="ECO:0000313" key="12">
    <source>
        <dbReference type="Proteomes" id="UP000001744"/>
    </source>
</evidence>
<comment type="similarity">
    <text evidence="2 7">Belongs to the enhancer of polycomb family.</text>
</comment>
<organism evidence="10 12">
    <name type="scientific">Schizosaccharomyces japonicus (strain yFS275 / FY16936)</name>
    <name type="common">Fission yeast</name>
    <dbReference type="NCBI Taxonomy" id="402676"/>
    <lineage>
        <taxon>Eukaryota</taxon>
        <taxon>Fungi</taxon>
        <taxon>Dikarya</taxon>
        <taxon>Ascomycota</taxon>
        <taxon>Taphrinomycotina</taxon>
        <taxon>Schizosaccharomycetes</taxon>
        <taxon>Schizosaccharomycetales</taxon>
        <taxon>Schizosaccharomycetaceae</taxon>
        <taxon>Schizosaccharomyces</taxon>
    </lineage>
</organism>
<dbReference type="GO" id="GO:0006357">
    <property type="term" value="P:regulation of transcription by RNA polymerase II"/>
    <property type="evidence" value="ECO:0000318"/>
    <property type="project" value="GO_Central"/>
</dbReference>
<sequence length="586" mass="67151">MSAVSKNGRAYRQRKVGIKTVMPIYRENEIPDFDEETSMQRTVPQVESGVEKEEEEERHLQLVIHAAHEAIVQGAEKTAIIPTRPAVPVGMLPKFYKKDYSVPTTWLRFSMTVEECAAPMYCMDERDVSQWIELRKQHQELERFSDDDYELCMQTFEDAISEKQPYLSIDKAQILSRDEILPFFDEKGVSSLKPLATELYGYWRSRKLERSGLSVMPSIQIGDDKDKDDPYICFRRREVRQPRKTRRSDLQSLERLRKLRIDMETSLFLLDQVLQRENKKLELLQTDRSVFQHRCIMKRLKRTLSIKDSDVGLFSPKRRPPVIDQKPSKTHLAPSVSHAEGEFASEGSVEAGVAQKQYRASTATGAAAAYRPIPTQIHDAHPVRYLEDVQADAYTHFQIRLQQEIAKRAQSSLKWVDLLENPGTALPFALPETFYRNVEFFPTNGKTGLSQLTASPSDSAPSPSSEDTASEDGQQLYLSGRRRDSTTSASEVLYRYSTHCTPRNAVTVRRRMGRGGRIILDRTYALPMHQPRSTTSRLKDRWLFHTPFDADDTIILDDESDASVLYRSQLLRLHADTAAITENAVK</sequence>
<evidence type="ECO:0000256" key="5">
    <source>
        <dbReference type="ARBA" id="ARBA00023242"/>
    </source>
</evidence>
<dbReference type="STRING" id="402676.B6K526"/>
<comment type="function">
    <text evidence="6">Component of the NuA4 histone acetyltransferase complex which is involved in transcriptional activation of selected genes principally by acetylation of nucleosomal histone H4 and H2A. The NuA4 complex is also involved in DNA repair. Involved in gene silencing by neighboring heterochromatin, blockage of the silencing spreading along the chromosome, and required for cell cycle progression through G2/M.</text>
</comment>
<dbReference type="RefSeq" id="XP_002174923.2">
    <property type="nucleotide sequence ID" value="XM_002174887.2"/>
</dbReference>
<comment type="subcellular location">
    <subcellularLocation>
        <location evidence="1 7">Nucleus</location>
    </subcellularLocation>
</comment>
<feature type="domain" description="Enhancer of polycomb-like N-terminal" evidence="9">
    <location>
        <begin position="12"/>
        <end position="158"/>
    </location>
</feature>
<dbReference type="InterPro" id="IPR024943">
    <property type="entry name" value="Enhancer_polycomb"/>
</dbReference>
<dbReference type="JaponicusDB" id="SJAG_03792">
    <property type="gene designation" value="epl1"/>
</dbReference>
<keyword evidence="3 7" id="KW-0805">Transcription regulation</keyword>
<evidence type="ECO:0000256" key="7">
    <source>
        <dbReference type="RuleBase" id="RU361124"/>
    </source>
</evidence>
<reference evidence="10 12" key="1">
    <citation type="journal article" date="2011" name="Science">
        <title>Comparative functional genomics of the fission yeasts.</title>
        <authorList>
            <person name="Rhind N."/>
            <person name="Chen Z."/>
            <person name="Yassour M."/>
            <person name="Thompson D.A."/>
            <person name="Haas B.J."/>
            <person name="Habib N."/>
            <person name="Wapinski I."/>
            <person name="Roy S."/>
            <person name="Lin M.F."/>
            <person name="Heiman D.I."/>
            <person name="Young S.K."/>
            <person name="Furuya K."/>
            <person name="Guo Y."/>
            <person name="Pidoux A."/>
            <person name="Chen H.M."/>
            <person name="Robbertse B."/>
            <person name="Goldberg J.M."/>
            <person name="Aoki K."/>
            <person name="Bayne E.H."/>
            <person name="Berlin A.M."/>
            <person name="Desjardins C.A."/>
            <person name="Dobbs E."/>
            <person name="Dukaj L."/>
            <person name="Fan L."/>
            <person name="FitzGerald M.G."/>
            <person name="French C."/>
            <person name="Gujja S."/>
            <person name="Hansen K."/>
            <person name="Keifenheim D."/>
            <person name="Levin J.Z."/>
            <person name="Mosher R.A."/>
            <person name="Mueller C.A."/>
            <person name="Pfiffner J."/>
            <person name="Priest M."/>
            <person name="Russ C."/>
            <person name="Smialowska A."/>
            <person name="Swoboda P."/>
            <person name="Sykes S.M."/>
            <person name="Vaughn M."/>
            <person name="Vengrova S."/>
            <person name="Yoder R."/>
            <person name="Zeng Q."/>
            <person name="Allshire R."/>
            <person name="Baulcombe D."/>
            <person name="Birren B.W."/>
            <person name="Brown W."/>
            <person name="Ekwall K."/>
            <person name="Kellis M."/>
            <person name="Leatherwood J."/>
            <person name="Levin H."/>
            <person name="Margalit H."/>
            <person name="Martienssen R."/>
            <person name="Nieduszynski C.A."/>
            <person name="Spatafora J.W."/>
            <person name="Friedman N."/>
            <person name="Dalgaard J.Z."/>
            <person name="Baumann P."/>
            <person name="Niki H."/>
            <person name="Regev A."/>
            <person name="Nusbaum C."/>
        </authorList>
    </citation>
    <scope>NUCLEOTIDE SEQUENCE [LARGE SCALE GENOMIC DNA]</scope>
    <source>
        <strain evidence="12">yFS275 / FY16936</strain>
    </source>
</reference>
<dbReference type="GO" id="GO:0005634">
    <property type="term" value="C:nucleus"/>
    <property type="evidence" value="ECO:0007669"/>
    <property type="project" value="UniProtKB-SubCell"/>
</dbReference>
<evidence type="ECO:0000256" key="4">
    <source>
        <dbReference type="ARBA" id="ARBA00023163"/>
    </source>
</evidence>
<accession>B6K526</accession>
<dbReference type="Proteomes" id="UP000001744">
    <property type="component" value="Unassembled WGS sequence"/>
</dbReference>
<dbReference type="GO" id="GO:0016740">
    <property type="term" value="F:transferase activity"/>
    <property type="evidence" value="ECO:0007669"/>
    <property type="project" value="UniProtKB-KW"/>
</dbReference>
<evidence type="ECO:0000256" key="8">
    <source>
        <dbReference type="SAM" id="MobiDB-lite"/>
    </source>
</evidence>
<evidence type="ECO:0000313" key="10">
    <source>
        <dbReference type="EMBL" id="EEB08630.2"/>
    </source>
</evidence>
<dbReference type="InterPro" id="IPR019542">
    <property type="entry name" value="Enhancer_polycomb-like_N"/>
</dbReference>
<dbReference type="GO" id="GO:0032777">
    <property type="term" value="C:piccolo histone acetyltransferase complex"/>
    <property type="evidence" value="ECO:0000318"/>
    <property type="project" value="GO_Central"/>
</dbReference>
<dbReference type="OMA" id="HIKWNEG"/>
<dbReference type="GeneID" id="7050434"/>
<protein>
    <recommendedName>
        <fullName evidence="7">Enhancer of polycomb-like protein</fullName>
    </recommendedName>
</protein>
<keyword evidence="4 7" id="KW-0804">Transcription</keyword>
<dbReference type="PANTHER" id="PTHR14898">
    <property type="entry name" value="ENHANCER OF POLYCOMB"/>
    <property type="match status" value="1"/>
</dbReference>
<evidence type="ECO:0000313" key="11">
    <source>
        <dbReference type="JaponicusDB" id="SJAG_03792"/>
    </source>
</evidence>
<dbReference type="AlphaFoldDB" id="B6K526"/>
<evidence type="ECO:0000256" key="1">
    <source>
        <dbReference type="ARBA" id="ARBA00004123"/>
    </source>
</evidence>
<proteinExistence type="inferred from homology"/>
<feature type="region of interest" description="Disordered" evidence="8">
    <location>
        <begin position="449"/>
        <end position="484"/>
    </location>
</feature>
<feature type="compositionally biased region" description="Low complexity" evidence="8">
    <location>
        <begin position="453"/>
        <end position="467"/>
    </location>
</feature>
<dbReference type="EMBL" id="KE651167">
    <property type="protein sequence ID" value="EEB08630.2"/>
    <property type="molecule type" value="Genomic_DNA"/>
</dbReference>
<dbReference type="eggNOG" id="KOG2261">
    <property type="taxonomic scope" value="Eukaryota"/>
</dbReference>
<evidence type="ECO:0000256" key="3">
    <source>
        <dbReference type="ARBA" id="ARBA00023015"/>
    </source>
</evidence>
<evidence type="ECO:0000256" key="2">
    <source>
        <dbReference type="ARBA" id="ARBA00008035"/>
    </source>
</evidence>
<dbReference type="Pfam" id="PF10513">
    <property type="entry name" value="EPL1"/>
    <property type="match status" value="1"/>
</dbReference>
<evidence type="ECO:0000259" key="9">
    <source>
        <dbReference type="Pfam" id="PF10513"/>
    </source>
</evidence>
<dbReference type="GO" id="GO:0035267">
    <property type="term" value="C:NuA4 histone acetyltransferase complex"/>
    <property type="evidence" value="ECO:0007669"/>
    <property type="project" value="EnsemblFungi"/>
</dbReference>
<evidence type="ECO:0000256" key="6">
    <source>
        <dbReference type="ARBA" id="ARBA00025513"/>
    </source>
</evidence>
<keyword evidence="12" id="KW-1185">Reference proteome</keyword>
<dbReference type="VEuPathDB" id="FungiDB:SJAG_03792"/>
<dbReference type="HOGENOM" id="CLU_010580_1_0_1"/>
<gene>
    <name evidence="11" type="primary">epl1</name>
    <name evidence="10" type="ORF">SJAG_03792</name>
</gene>
<dbReference type="OrthoDB" id="435275at2759"/>